<evidence type="ECO:0000313" key="3">
    <source>
        <dbReference type="Proteomes" id="UP001157418"/>
    </source>
</evidence>
<feature type="compositionally biased region" description="Low complexity" evidence="1">
    <location>
        <begin position="42"/>
        <end position="53"/>
    </location>
</feature>
<dbReference type="Proteomes" id="UP001157418">
    <property type="component" value="Unassembled WGS sequence"/>
</dbReference>
<comment type="caution">
    <text evidence="2">The sequence shown here is derived from an EMBL/GenBank/DDBJ whole genome shotgun (WGS) entry which is preliminary data.</text>
</comment>
<proteinExistence type="predicted"/>
<accession>A0AAU9LQA3</accession>
<keyword evidence="3" id="KW-1185">Reference proteome</keyword>
<dbReference type="PANTHER" id="PTHR37187">
    <property type="entry name" value="EXPRESSED PROTEIN"/>
    <property type="match status" value="1"/>
</dbReference>
<feature type="region of interest" description="Disordered" evidence="1">
    <location>
        <begin position="1"/>
        <end position="149"/>
    </location>
</feature>
<dbReference type="PANTHER" id="PTHR37187:SF7">
    <property type="entry name" value="EXPRESSED PROTEIN"/>
    <property type="match status" value="1"/>
</dbReference>
<name>A0AAU9LQA3_9ASTR</name>
<feature type="compositionally biased region" description="Low complexity" evidence="1">
    <location>
        <begin position="21"/>
        <end position="30"/>
    </location>
</feature>
<organism evidence="2 3">
    <name type="scientific">Lactuca virosa</name>
    <dbReference type="NCBI Taxonomy" id="75947"/>
    <lineage>
        <taxon>Eukaryota</taxon>
        <taxon>Viridiplantae</taxon>
        <taxon>Streptophyta</taxon>
        <taxon>Embryophyta</taxon>
        <taxon>Tracheophyta</taxon>
        <taxon>Spermatophyta</taxon>
        <taxon>Magnoliopsida</taxon>
        <taxon>eudicotyledons</taxon>
        <taxon>Gunneridae</taxon>
        <taxon>Pentapetalae</taxon>
        <taxon>asterids</taxon>
        <taxon>campanulids</taxon>
        <taxon>Asterales</taxon>
        <taxon>Asteraceae</taxon>
        <taxon>Cichorioideae</taxon>
        <taxon>Cichorieae</taxon>
        <taxon>Lactucinae</taxon>
        <taxon>Lactuca</taxon>
    </lineage>
</organism>
<reference evidence="2 3" key="1">
    <citation type="submission" date="2022-01" db="EMBL/GenBank/DDBJ databases">
        <authorList>
            <person name="Xiong W."/>
            <person name="Schranz E."/>
        </authorList>
    </citation>
    <scope>NUCLEOTIDE SEQUENCE [LARGE SCALE GENOMIC DNA]</scope>
</reference>
<protein>
    <submittedName>
        <fullName evidence="2">Uncharacterized protein</fullName>
    </submittedName>
</protein>
<evidence type="ECO:0000256" key="1">
    <source>
        <dbReference type="SAM" id="MobiDB-lite"/>
    </source>
</evidence>
<dbReference type="EMBL" id="CAKMRJ010000002">
    <property type="protein sequence ID" value="CAH1416607.1"/>
    <property type="molecule type" value="Genomic_DNA"/>
</dbReference>
<feature type="compositionally biased region" description="Basic and acidic residues" evidence="1">
    <location>
        <begin position="61"/>
        <end position="83"/>
    </location>
</feature>
<evidence type="ECO:0000313" key="2">
    <source>
        <dbReference type="EMBL" id="CAH1416607.1"/>
    </source>
</evidence>
<feature type="compositionally biased region" description="Basic residues" evidence="1">
    <location>
        <begin position="1"/>
        <end position="20"/>
    </location>
</feature>
<dbReference type="AlphaFoldDB" id="A0AAU9LQA3"/>
<sequence>MSPGPNKRKSTKKKKKKAKPSKSSASTPEHSPSDGESDDGEFSSSTSNSQHTSPLPPVKLETSEDKKTDEKESKIEIDKRSQEKSLIPRSSSANKSRDKKKAVAIEPANFSPEKGILNPVNNKTKRQQKNTKSPLKQTGVDENSSNLIHPKETGLAELVEKLVSVDEKASPKSKDCLTASTLNCPFCGRGGADRLKKHDTPECPEKYPLLSPNPFSQAPEKTSWKSCCGLFELCSGSSR</sequence>
<feature type="compositionally biased region" description="Polar residues" evidence="1">
    <location>
        <begin position="133"/>
        <end position="147"/>
    </location>
</feature>
<gene>
    <name evidence="2" type="ORF">LVIROSA_LOCUS4360</name>
</gene>